<dbReference type="PANTHER" id="PTHR21112">
    <property type="entry name" value="CHEMOSENSORY PROTEIN A 29A-RELATED"/>
    <property type="match status" value="1"/>
</dbReference>
<evidence type="ECO:0008006" key="4">
    <source>
        <dbReference type="Google" id="ProtNLM"/>
    </source>
</evidence>
<dbReference type="InterPro" id="IPR010512">
    <property type="entry name" value="DUF1091"/>
</dbReference>
<dbReference type="GeneID" id="115269113"/>
<keyword evidence="3" id="KW-1185">Reference proteome</keyword>
<evidence type="ECO:0000313" key="2">
    <source>
        <dbReference type="EnsemblMetazoa" id="AALFPA23_022844.P33928"/>
    </source>
</evidence>
<sequence length="184" mass="21156">MGYPLGIAFALLSSVALVQSIDIEPEVTFQRIEQTMGFEIWHTHLRITKFNRTTAIINGTGDIFVDLDNSFTLRVEFAHSRLGNNQFNISPLRVPEQPFCQFLSGTYREYQSMFINHSNYPVIGPEGLCPFPAGHYWNKDVVFDVRNVPPTVPEGFWRATILLTRENSTTDFIIYAKISRESFW</sequence>
<reference evidence="2" key="2">
    <citation type="submission" date="2025-05" db="UniProtKB">
        <authorList>
            <consortium name="EnsemblMetazoa"/>
        </authorList>
    </citation>
    <scope>IDENTIFICATION</scope>
    <source>
        <strain evidence="2">Foshan</strain>
    </source>
</reference>
<dbReference type="Proteomes" id="UP000069940">
    <property type="component" value="Unassembled WGS sequence"/>
</dbReference>
<protein>
    <recommendedName>
        <fullName evidence="4">Secreted protein</fullName>
    </recommendedName>
</protein>
<evidence type="ECO:0000313" key="3">
    <source>
        <dbReference type="Proteomes" id="UP000069940"/>
    </source>
</evidence>
<evidence type="ECO:0000256" key="1">
    <source>
        <dbReference type="SAM" id="SignalP"/>
    </source>
</evidence>
<dbReference type="RefSeq" id="XP_029733384.1">
    <property type="nucleotide sequence ID" value="XM_029877524.2"/>
</dbReference>
<dbReference type="Pfam" id="PF06477">
    <property type="entry name" value="DUF1091"/>
    <property type="match status" value="1"/>
</dbReference>
<organism evidence="2 3">
    <name type="scientific">Aedes albopictus</name>
    <name type="common">Asian tiger mosquito</name>
    <name type="synonym">Stegomyia albopicta</name>
    <dbReference type="NCBI Taxonomy" id="7160"/>
    <lineage>
        <taxon>Eukaryota</taxon>
        <taxon>Metazoa</taxon>
        <taxon>Ecdysozoa</taxon>
        <taxon>Arthropoda</taxon>
        <taxon>Hexapoda</taxon>
        <taxon>Insecta</taxon>
        <taxon>Pterygota</taxon>
        <taxon>Neoptera</taxon>
        <taxon>Endopterygota</taxon>
        <taxon>Diptera</taxon>
        <taxon>Nematocera</taxon>
        <taxon>Culicoidea</taxon>
        <taxon>Culicidae</taxon>
        <taxon>Culicinae</taxon>
        <taxon>Aedini</taxon>
        <taxon>Aedes</taxon>
        <taxon>Stegomyia</taxon>
    </lineage>
</organism>
<name>A0ABM1ZYM8_AEDAL</name>
<dbReference type="EnsemblMetazoa" id="AALFPA23_022844.R33928">
    <property type="protein sequence ID" value="AALFPA23_022844.P33928"/>
    <property type="gene ID" value="AALFPA23_022844"/>
</dbReference>
<accession>A0ABM1ZYM8</accession>
<keyword evidence="1" id="KW-0732">Signal</keyword>
<feature type="signal peptide" evidence="1">
    <location>
        <begin position="1"/>
        <end position="20"/>
    </location>
</feature>
<dbReference type="PANTHER" id="PTHR21112:SF0">
    <property type="entry name" value="CHEMOSENSORY PROTEIN A 29A-RELATED"/>
    <property type="match status" value="1"/>
</dbReference>
<reference evidence="3" key="1">
    <citation type="journal article" date="2015" name="Proc. Natl. Acad. Sci. U.S.A.">
        <title>Genome sequence of the Asian Tiger mosquito, Aedes albopictus, reveals insights into its biology, genetics, and evolution.</title>
        <authorList>
            <person name="Chen X.G."/>
            <person name="Jiang X."/>
            <person name="Gu J."/>
            <person name="Xu M."/>
            <person name="Wu Y."/>
            <person name="Deng Y."/>
            <person name="Zhang C."/>
            <person name="Bonizzoni M."/>
            <person name="Dermauw W."/>
            <person name="Vontas J."/>
            <person name="Armbruster P."/>
            <person name="Huang X."/>
            <person name="Yang Y."/>
            <person name="Zhang H."/>
            <person name="He W."/>
            <person name="Peng H."/>
            <person name="Liu Y."/>
            <person name="Wu K."/>
            <person name="Chen J."/>
            <person name="Lirakis M."/>
            <person name="Topalis P."/>
            <person name="Van Leeuwen T."/>
            <person name="Hall A.B."/>
            <person name="Jiang X."/>
            <person name="Thorpe C."/>
            <person name="Mueller R.L."/>
            <person name="Sun C."/>
            <person name="Waterhouse R.M."/>
            <person name="Yan G."/>
            <person name="Tu Z.J."/>
            <person name="Fang X."/>
            <person name="James A.A."/>
        </authorList>
    </citation>
    <scope>NUCLEOTIDE SEQUENCE [LARGE SCALE GENOMIC DNA]</scope>
    <source>
        <strain evidence="3">Foshan</strain>
    </source>
</reference>
<feature type="chain" id="PRO_5046335584" description="Secreted protein" evidence="1">
    <location>
        <begin position="21"/>
        <end position="184"/>
    </location>
</feature>
<proteinExistence type="predicted"/>